<dbReference type="PANTHER" id="PTHR23240:SF6">
    <property type="entry name" value="DNA CROSS-LINK REPAIR 1A PROTEIN"/>
    <property type="match status" value="1"/>
</dbReference>
<dbReference type="GO" id="GO:0036297">
    <property type="term" value="P:interstrand cross-link repair"/>
    <property type="evidence" value="ECO:0007669"/>
    <property type="project" value="TreeGrafter"/>
</dbReference>
<dbReference type="Gene3D" id="2.10.80.10">
    <property type="entry name" value="Lipase, subunit A"/>
    <property type="match status" value="1"/>
</dbReference>
<dbReference type="GO" id="GO:0035312">
    <property type="term" value="F:5'-3' DNA exonuclease activity"/>
    <property type="evidence" value="ECO:0007669"/>
    <property type="project" value="TreeGrafter"/>
</dbReference>
<protein>
    <recommendedName>
        <fullName evidence="1">DNA repair metallo-beta-lactamase domain-containing protein</fullName>
    </recommendedName>
</protein>
<dbReference type="Proteomes" id="UP000015104">
    <property type="component" value="Unassembled WGS sequence"/>
</dbReference>
<dbReference type="eggNOG" id="KOG1361">
    <property type="taxonomic scope" value="Eukaryota"/>
</dbReference>
<name>T1L155_TETUR</name>
<dbReference type="GO" id="GO:0006303">
    <property type="term" value="P:double-strand break repair via nonhomologous end joining"/>
    <property type="evidence" value="ECO:0007669"/>
    <property type="project" value="TreeGrafter"/>
</dbReference>
<reference evidence="2" key="2">
    <citation type="submission" date="2015-06" db="UniProtKB">
        <authorList>
            <consortium name="EnsemblMetazoa"/>
        </authorList>
    </citation>
    <scope>IDENTIFICATION</scope>
</reference>
<feature type="domain" description="DNA repair metallo-beta-lactamase" evidence="1">
    <location>
        <begin position="129"/>
        <end position="220"/>
    </location>
</feature>
<dbReference type="InterPro" id="IPR011084">
    <property type="entry name" value="DRMBL"/>
</dbReference>
<evidence type="ECO:0000313" key="2">
    <source>
        <dbReference type="EnsemblMetazoa" id="tetur31g00540.1"/>
    </source>
</evidence>
<dbReference type="Gene3D" id="3.40.50.12650">
    <property type="match status" value="1"/>
</dbReference>
<reference evidence="3" key="1">
    <citation type="submission" date="2011-08" db="EMBL/GenBank/DDBJ databases">
        <authorList>
            <person name="Rombauts S."/>
        </authorList>
    </citation>
    <scope>NUCLEOTIDE SEQUENCE</scope>
    <source>
        <strain evidence="3">London</strain>
    </source>
</reference>
<dbReference type="Pfam" id="PF07522">
    <property type="entry name" value="DRMBL"/>
    <property type="match status" value="1"/>
</dbReference>
<organism evidence="2 3">
    <name type="scientific">Tetranychus urticae</name>
    <name type="common">Two-spotted spider mite</name>
    <dbReference type="NCBI Taxonomy" id="32264"/>
    <lineage>
        <taxon>Eukaryota</taxon>
        <taxon>Metazoa</taxon>
        <taxon>Ecdysozoa</taxon>
        <taxon>Arthropoda</taxon>
        <taxon>Chelicerata</taxon>
        <taxon>Arachnida</taxon>
        <taxon>Acari</taxon>
        <taxon>Acariformes</taxon>
        <taxon>Trombidiformes</taxon>
        <taxon>Prostigmata</taxon>
        <taxon>Eleutherengona</taxon>
        <taxon>Raphignathae</taxon>
        <taxon>Tetranychoidea</taxon>
        <taxon>Tetranychidae</taxon>
        <taxon>Tetranychus</taxon>
    </lineage>
</organism>
<proteinExistence type="predicted"/>
<sequence>MLGDLMYYSDEHIVTVSGRTWNFFALNSPKPCQSSDDCRRGECCAIGFARFSVPMCKPMGRINDWCYPDNEPENMTLHYPYGSEAYTNVHRNFCPYSEPLRLNFIKINIQRKLLHGLVRTNSYRNQRNDDAQIHVLPMTDINHEFLRGYLRGCRDRFTSILAFKPSGWQNNEDSSSAIVPAIQDNVYIYGIPYSEHSSYSELERFIKFFKPRMITPTVFHSDSKFRVMMLRSIAQWKSTYLQNGDQQSSA</sequence>
<dbReference type="PANTHER" id="PTHR23240">
    <property type="entry name" value="DNA CROSS-LINK REPAIR PROTEIN PSO2/SNM1-RELATED"/>
    <property type="match status" value="1"/>
</dbReference>
<keyword evidence="3" id="KW-1185">Reference proteome</keyword>
<dbReference type="AlphaFoldDB" id="T1L155"/>
<dbReference type="EMBL" id="CAEY01000889">
    <property type="status" value="NOT_ANNOTATED_CDS"/>
    <property type="molecule type" value="Genomic_DNA"/>
</dbReference>
<evidence type="ECO:0000313" key="3">
    <source>
        <dbReference type="Proteomes" id="UP000015104"/>
    </source>
</evidence>
<dbReference type="EnsemblMetazoa" id="tetur31g00540.1">
    <property type="protein sequence ID" value="tetur31g00540.1"/>
    <property type="gene ID" value="tetur31g00540"/>
</dbReference>
<dbReference type="STRING" id="32264.T1L155"/>
<dbReference type="GO" id="GO:0003684">
    <property type="term" value="F:damaged DNA binding"/>
    <property type="evidence" value="ECO:0007669"/>
    <property type="project" value="TreeGrafter"/>
</dbReference>
<evidence type="ECO:0000259" key="1">
    <source>
        <dbReference type="Pfam" id="PF07522"/>
    </source>
</evidence>
<accession>T1L155</accession>
<dbReference type="HOGENOM" id="CLU_547831_0_0_1"/>